<sequence>NLTNGCNRFIRYFPVTCDYEQNLDRLSLYTQPFCYYWHSTALYNLISPFSDSSGTIVYDQVKFLAIHNESKENVGGVLLLQDCISFDQLQLILEQSSNLNALTLPLKYLTVLLHNVPSPLHILLQQKVKLLKIEDEWSIENEEDYLLIE</sequence>
<dbReference type="EMBL" id="CAJOBC010095390">
    <property type="protein sequence ID" value="CAF4432384.1"/>
    <property type="molecule type" value="Genomic_DNA"/>
</dbReference>
<proteinExistence type="predicted"/>
<evidence type="ECO:0000313" key="1">
    <source>
        <dbReference type="EMBL" id="CAF1569413.1"/>
    </source>
</evidence>
<dbReference type="Proteomes" id="UP000681722">
    <property type="component" value="Unassembled WGS sequence"/>
</dbReference>
<accession>A0A815YF00</accession>
<feature type="non-terminal residue" evidence="1">
    <location>
        <position position="1"/>
    </location>
</feature>
<evidence type="ECO:0000313" key="2">
    <source>
        <dbReference type="EMBL" id="CAF4432384.1"/>
    </source>
</evidence>
<comment type="caution">
    <text evidence="1">The sequence shown here is derived from an EMBL/GenBank/DDBJ whole genome shotgun (WGS) entry which is preliminary data.</text>
</comment>
<dbReference type="EMBL" id="CAJNOQ010029566">
    <property type="protein sequence ID" value="CAF1569413.1"/>
    <property type="molecule type" value="Genomic_DNA"/>
</dbReference>
<name>A0A815YF00_9BILA</name>
<evidence type="ECO:0000313" key="3">
    <source>
        <dbReference type="Proteomes" id="UP000663829"/>
    </source>
</evidence>
<keyword evidence="3" id="KW-1185">Reference proteome</keyword>
<dbReference type="Proteomes" id="UP000663829">
    <property type="component" value="Unassembled WGS sequence"/>
</dbReference>
<dbReference type="AlphaFoldDB" id="A0A815YF00"/>
<organism evidence="1 3">
    <name type="scientific">Didymodactylos carnosus</name>
    <dbReference type="NCBI Taxonomy" id="1234261"/>
    <lineage>
        <taxon>Eukaryota</taxon>
        <taxon>Metazoa</taxon>
        <taxon>Spiralia</taxon>
        <taxon>Gnathifera</taxon>
        <taxon>Rotifera</taxon>
        <taxon>Eurotatoria</taxon>
        <taxon>Bdelloidea</taxon>
        <taxon>Philodinida</taxon>
        <taxon>Philodinidae</taxon>
        <taxon>Didymodactylos</taxon>
    </lineage>
</organism>
<gene>
    <name evidence="1" type="ORF">GPM918_LOCUS40296</name>
    <name evidence="2" type="ORF">SRO942_LOCUS41230</name>
</gene>
<protein>
    <submittedName>
        <fullName evidence="1">Uncharacterized protein</fullName>
    </submittedName>
</protein>
<reference evidence="1" key="1">
    <citation type="submission" date="2021-02" db="EMBL/GenBank/DDBJ databases">
        <authorList>
            <person name="Nowell W R."/>
        </authorList>
    </citation>
    <scope>NUCLEOTIDE SEQUENCE</scope>
</reference>